<comment type="caution">
    <text evidence="1">The sequence shown here is derived from an EMBL/GenBank/DDBJ whole genome shotgun (WGS) entry which is preliminary data.</text>
</comment>
<proteinExistence type="predicted"/>
<dbReference type="AlphaFoldDB" id="A0A0J7KP27"/>
<evidence type="ECO:0000313" key="1">
    <source>
        <dbReference type="EMBL" id="KMQ92098.1"/>
    </source>
</evidence>
<dbReference type="OrthoDB" id="5419617at2759"/>
<sequence>MGKIETQLEAKRYAIGGTFLNIKGAIDSISNMAIKEATTRQSPQTVSKLDRKDMLTGKNLLVEYGDIAIRGKPDRGCPQREVLFPLLWCLVVDLLKELQRKGVLTYAMLMT</sequence>
<dbReference type="EMBL" id="LBMM01004771">
    <property type="protein sequence ID" value="KMQ92098.1"/>
    <property type="molecule type" value="Genomic_DNA"/>
</dbReference>
<keyword evidence="2" id="KW-1185">Reference proteome</keyword>
<reference evidence="1 2" key="1">
    <citation type="submission" date="2015-04" db="EMBL/GenBank/DDBJ databases">
        <title>Lasius niger genome sequencing.</title>
        <authorList>
            <person name="Konorov E.A."/>
            <person name="Nikitin M.A."/>
            <person name="Kirill M.V."/>
            <person name="Chang P."/>
        </authorList>
    </citation>
    <scope>NUCLEOTIDE SEQUENCE [LARGE SCALE GENOMIC DNA]</scope>
    <source>
        <tissue evidence="1">Whole</tissue>
    </source>
</reference>
<accession>A0A0J7KP27</accession>
<name>A0A0J7KP27_LASNI</name>
<dbReference type="Proteomes" id="UP000036403">
    <property type="component" value="Unassembled WGS sequence"/>
</dbReference>
<evidence type="ECO:0000313" key="2">
    <source>
        <dbReference type="Proteomes" id="UP000036403"/>
    </source>
</evidence>
<protein>
    <submittedName>
        <fullName evidence="1">Lian-aa1 retrotransposon protein</fullName>
    </submittedName>
</protein>
<gene>
    <name evidence="1" type="ORF">RF55_7965</name>
</gene>
<organism evidence="1 2">
    <name type="scientific">Lasius niger</name>
    <name type="common">Black garden ant</name>
    <dbReference type="NCBI Taxonomy" id="67767"/>
    <lineage>
        <taxon>Eukaryota</taxon>
        <taxon>Metazoa</taxon>
        <taxon>Ecdysozoa</taxon>
        <taxon>Arthropoda</taxon>
        <taxon>Hexapoda</taxon>
        <taxon>Insecta</taxon>
        <taxon>Pterygota</taxon>
        <taxon>Neoptera</taxon>
        <taxon>Endopterygota</taxon>
        <taxon>Hymenoptera</taxon>
        <taxon>Apocrita</taxon>
        <taxon>Aculeata</taxon>
        <taxon>Formicoidea</taxon>
        <taxon>Formicidae</taxon>
        <taxon>Formicinae</taxon>
        <taxon>Lasius</taxon>
        <taxon>Lasius</taxon>
    </lineage>
</organism>
<dbReference type="PaxDb" id="67767-A0A0J7KP27"/>